<dbReference type="GeneID" id="71986782"/>
<dbReference type="KEGG" id="ffu:CLAFUR5_06904"/>
<name>A0A9Q8UQF9_PASFU</name>
<reference evidence="1" key="1">
    <citation type="submission" date="2021-12" db="EMBL/GenBank/DDBJ databases">
        <authorList>
            <person name="Zaccaron A."/>
            <person name="Stergiopoulos I."/>
        </authorList>
    </citation>
    <scope>NUCLEOTIDE SEQUENCE</scope>
    <source>
        <strain evidence="1">Race5_Kim</strain>
    </source>
</reference>
<reference evidence="1" key="2">
    <citation type="journal article" date="2022" name="Microb. Genom.">
        <title>A chromosome-scale genome assembly of the tomato pathogen Cladosporium fulvum reveals a compartmentalized genome architecture and the presence of a dispensable chromosome.</title>
        <authorList>
            <person name="Zaccaron A.Z."/>
            <person name="Chen L.H."/>
            <person name="Samaras A."/>
            <person name="Stergiopoulos I."/>
        </authorList>
    </citation>
    <scope>NUCLEOTIDE SEQUENCE</scope>
    <source>
        <strain evidence="1">Race5_Kim</strain>
    </source>
</reference>
<sequence>MPGHYLHIDQGQGGVYTLPTTTRDADGQEHQVSAIGTSHCYTCVGVYIRLNDAGTRCFVAHISADLGDAYLTCTDDHSKVYLDAMQAKALVSRVKTKLDDVPQLRGWVKNTDAATKARNVFLISPKSEDPTGTPLTGRYIVGAIQMFVGLDQSVPDRAHGFCIEQDGTRTRANFTWNGVSDTSPGVKAWFKPSAPYPEPDSLKSHGWERGNAKAPELTRWDLAGPWSMNFHLGEWYEGEYRCQGQ</sequence>
<organism evidence="1 2">
    <name type="scientific">Passalora fulva</name>
    <name type="common">Tomato leaf mold</name>
    <name type="synonym">Cladosporium fulvum</name>
    <dbReference type="NCBI Taxonomy" id="5499"/>
    <lineage>
        <taxon>Eukaryota</taxon>
        <taxon>Fungi</taxon>
        <taxon>Dikarya</taxon>
        <taxon>Ascomycota</taxon>
        <taxon>Pezizomycotina</taxon>
        <taxon>Dothideomycetes</taxon>
        <taxon>Dothideomycetidae</taxon>
        <taxon>Mycosphaerellales</taxon>
        <taxon>Mycosphaerellaceae</taxon>
        <taxon>Fulvia</taxon>
    </lineage>
</organism>
<dbReference type="RefSeq" id="XP_047763037.1">
    <property type="nucleotide sequence ID" value="XM_047906052.1"/>
</dbReference>
<evidence type="ECO:0000313" key="2">
    <source>
        <dbReference type="Proteomes" id="UP000756132"/>
    </source>
</evidence>
<dbReference type="AlphaFoldDB" id="A0A9Q8UQF9"/>
<dbReference type="EMBL" id="CP090168">
    <property type="protein sequence ID" value="UJO18671.1"/>
    <property type="molecule type" value="Genomic_DNA"/>
</dbReference>
<accession>A0A9Q8UQF9</accession>
<dbReference type="Proteomes" id="UP000756132">
    <property type="component" value="Chromosome 6"/>
</dbReference>
<keyword evidence="2" id="KW-1185">Reference proteome</keyword>
<gene>
    <name evidence="1" type="ORF">CLAFUR5_06904</name>
</gene>
<proteinExistence type="predicted"/>
<dbReference type="OrthoDB" id="3649979at2759"/>
<protein>
    <submittedName>
        <fullName evidence="1">Uncharacterized protein</fullName>
    </submittedName>
</protein>
<evidence type="ECO:0000313" key="1">
    <source>
        <dbReference type="EMBL" id="UJO18671.1"/>
    </source>
</evidence>